<sequence>MKKNWLRTGQDPVVFLTLQNGLTVNLINKPGYKQTVASLTVKFGSLTSTYQDRKGKTKTIPAGTAHFLEHKLFDKPEGDVLIKMADLGADGNAFTSNQVTCYYLATHENLRENIELLLDFVQTPVFSEESVKRERGIIEEEIASYQDDPDSRLYQGMLRTVYPNSQLAKDIAGDAFSLQKISSEVLYDVYHNYYRPDNMVLTVVGDLNQDQLCQWIQSNQQAGVLTKARKISVDFANGRPVQVRQDEEKLNVSLERIAWLGGLEMRPNRCLAEQELLAEFVLELVFGEQTDWYQSCYQEGVLGDDFDFEVSMMPGYAYVMFFSSGPRAEEQEKVIQTRLNLVEQILSEDSTDFSLLKRSLIGEKIQQQDQLTSLALDEDLALYGLSLFDKMNLLNQLEQRDLADYARVTFKRSQLAQFIVKKQDNG</sequence>
<proteinExistence type="predicted"/>
<dbReference type="Pfam" id="PF05193">
    <property type="entry name" value="Peptidase_M16_C"/>
    <property type="match status" value="1"/>
</dbReference>
<dbReference type="PANTHER" id="PTHR11851">
    <property type="entry name" value="METALLOPROTEASE"/>
    <property type="match status" value="1"/>
</dbReference>
<dbReference type="InterPro" id="IPR011765">
    <property type="entry name" value="Pept_M16_N"/>
</dbReference>
<dbReference type="Pfam" id="PF00675">
    <property type="entry name" value="Peptidase_M16"/>
    <property type="match status" value="1"/>
</dbReference>
<organism evidence="3 4">
    <name type="scientific">Fructobacillus fructosus</name>
    <dbReference type="NCBI Taxonomy" id="1631"/>
    <lineage>
        <taxon>Bacteria</taxon>
        <taxon>Bacillati</taxon>
        <taxon>Bacillota</taxon>
        <taxon>Bacilli</taxon>
        <taxon>Lactobacillales</taxon>
        <taxon>Lactobacillaceae</taxon>
        <taxon>Fructobacillus</taxon>
    </lineage>
</organism>
<name>A0ABM9MKY1_9LACO</name>
<keyword evidence="4" id="KW-1185">Reference proteome</keyword>
<evidence type="ECO:0000313" key="4">
    <source>
        <dbReference type="Proteomes" id="UP001314261"/>
    </source>
</evidence>
<gene>
    <name evidence="3" type="ORF">R54839_PPFHFPJH_00014</name>
</gene>
<dbReference type="Proteomes" id="UP001314261">
    <property type="component" value="Unassembled WGS sequence"/>
</dbReference>
<dbReference type="Gene3D" id="3.30.830.10">
    <property type="entry name" value="Metalloenzyme, LuxS/M16 peptidase-like"/>
    <property type="match status" value="2"/>
</dbReference>
<dbReference type="InterPro" id="IPR050361">
    <property type="entry name" value="MPP/UQCRC_Complex"/>
</dbReference>
<dbReference type="NCBIfam" id="NF047421">
    <property type="entry name" value="YfmH_fam"/>
    <property type="match status" value="1"/>
</dbReference>
<reference evidence="3 4" key="1">
    <citation type="submission" date="2023-10" db="EMBL/GenBank/DDBJ databases">
        <authorList>
            <person name="Botero Cardona J."/>
        </authorList>
    </citation>
    <scope>NUCLEOTIDE SEQUENCE [LARGE SCALE GENOMIC DNA]</scope>
    <source>
        <strain evidence="3 4">R-54839</strain>
    </source>
</reference>
<evidence type="ECO:0000259" key="1">
    <source>
        <dbReference type="Pfam" id="PF00675"/>
    </source>
</evidence>
<feature type="domain" description="Peptidase M16 C-terminal" evidence="2">
    <location>
        <begin position="180"/>
        <end position="346"/>
    </location>
</feature>
<evidence type="ECO:0000313" key="3">
    <source>
        <dbReference type="EMBL" id="CAK1222799.1"/>
    </source>
</evidence>
<comment type="caution">
    <text evidence="3">The sequence shown here is derived from an EMBL/GenBank/DDBJ whole genome shotgun (WGS) entry which is preliminary data.</text>
</comment>
<dbReference type="InterPro" id="IPR011249">
    <property type="entry name" value="Metalloenz_LuxS/M16"/>
</dbReference>
<dbReference type="EMBL" id="CAUZLR010000001">
    <property type="protein sequence ID" value="CAK1222799.1"/>
    <property type="molecule type" value="Genomic_DNA"/>
</dbReference>
<dbReference type="RefSeq" id="WP_248656991.1">
    <property type="nucleotide sequence ID" value="NZ_CAUZLR010000001.1"/>
</dbReference>
<dbReference type="PANTHER" id="PTHR11851:SF134">
    <property type="entry name" value="ZINC-DEPENDENT PROTEASE"/>
    <property type="match status" value="1"/>
</dbReference>
<feature type="domain" description="Peptidase M16 N-terminal" evidence="1">
    <location>
        <begin position="26"/>
        <end position="173"/>
    </location>
</feature>
<dbReference type="SUPFAM" id="SSF63411">
    <property type="entry name" value="LuxS/MPP-like metallohydrolase"/>
    <property type="match status" value="2"/>
</dbReference>
<accession>A0ABM9MKY1</accession>
<protein>
    <submittedName>
        <fullName evidence="3">M16 family (PqqL)</fullName>
    </submittedName>
</protein>
<evidence type="ECO:0000259" key="2">
    <source>
        <dbReference type="Pfam" id="PF05193"/>
    </source>
</evidence>
<dbReference type="InterPro" id="IPR007863">
    <property type="entry name" value="Peptidase_M16_C"/>
</dbReference>